<evidence type="ECO:0000313" key="3">
    <source>
        <dbReference type="Proteomes" id="UP000800040"/>
    </source>
</evidence>
<reference evidence="2" key="1">
    <citation type="submission" date="2020-01" db="EMBL/GenBank/DDBJ databases">
        <authorList>
            <consortium name="DOE Joint Genome Institute"/>
            <person name="Haridas S."/>
            <person name="Albert R."/>
            <person name="Binder M."/>
            <person name="Bloem J."/>
            <person name="Labutti K."/>
            <person name="Salamov A."/>
            <person name="Andreopoulos B."/>
            <person name="Baker S.E."/>
            <person name="Barry K."/>
            <person name="Bills G."/>
            <person name="Bluhm B.H."/>
            <person name="Cannon C."/>
            <person name="Castanera R."/>
            <person name="Culley D.E."/>
            <person name="Daum C."/>
            <person name="Ezra D."/>
            <person name="Gonzalez J.B."/>
            <person name="Henrissat B."/>
            <person name="Kuo A."/>
            <person name="Liang C."/>
            <person name="Lipzen A."/>
            <person name="Lutzoni F."/>
            <person name="Magnuson J."/>
            <person name="Mondo S."/>
            <person name="Nolan M."/>
            <person name="Ohm R."/>
            <person name="Pangilinan J."/>
            <person name="Park H.-J."/>
            <person name="Ramirez L."/>
            <person name="Alfaro M."/>
            <person name="Sun H."/>
            <person name="Tritt A."/>
            <person name="Yoshinaga Y."/>
            <person name="Zwiers L.-H."/>
            <person name="Turgeon B.G."/>
            <person name="Goodwin S.B."/>
            <person name="Spatafora J.W."/>
            <person name="Crous P.W."/>
            <person name="Grigoriev I.V."/>
        </authorList>
    </citation>
    <scope>NUCLEOTIDE SEQUENCE</scope>
    <source>
        <strain evidence="2">P77</strain>
    </source>
</reference>
<name>A0A6A5K4V1_9PLEO</name>
<evidence type="ECO:0000256" key="1">
    <source>
        <dbReference type="SAM" id="SignalP"/>
    </source>
</evidence>
<dbReference type="Proteomes" id="UP000800040">
    <property type="component" value="Unassembled WGS sequence"/>
</dbReference>
<dbReference type="AlphaFoldDB" id="A0A6A5K4V1"/>
<sequence length="133" mass="14490">MKLLLATLSLVALAAANPSPAQHINVREDAPTGPSIGDTKDCDPGQTYCLVQVIYEMGVPEQTILHSYCEEQYKIDAISCHACTKFPFPMENCTAEYPAWNSAFTCLGDQEYTFAHRCKNWCDPGGNGGAPLT</sequence>
<dbReference type="EMBL" id="ML975355">
    <property type="protein sequence ID" value="KAF1831741.1"/>
    <property type="molecule type" value="Genomic_DNA"/>
</dbReference>
<proteinExistence type="predicted"/>
<keyword evidence="1" id="KW-0732">Signal</keyword>
<accession>A0A6A5K4V1</accession>
<feature type="signal peptide" evidence="1">
    <location>
        <begin position="1"/>
        <end position="16"/>
    </location>
</feature>
<dbReference type="OrthoDB" id="3754992at2759"/>
<evidence type="ECO:0000313" key="2">
    <source>
        <dbReference type="EMBL" id="KAF1831741.1"/>
    </source>
</evidence>
<protein>
    <submittedName>
        <fullName evidence="2">Uncharacterized protein</fullName>
    </submittedName>
</protein>
<feature type="chain" id="PRO_5025616898" evidence="1">
    <location>
        <begin position="17"/>
        <end position="133"/>
    </location>
</feature>
<organism evidence="2 3">
    <name type="scientific">Decorospora gaudefroyi</name>
    <dbReference type="NCBI Taxonomy" id="184978"/>
    <lineage>
        <taxon>Eukaryota</taxon>
        <taxon>Fungi</taxon>
        <taxon>Dikarya</taxon>
        <taxon>Ascomycota</taxon>
        <taxon>Pezizomycotina</taxon>
        <taxon>Dothideomycetes</taxon>
        <taxon>Pleosporomycetidae</taxon>
        <taxon>Pleosporales</taxon>
        <taxon>Pleosporineae</taxon>
        <taxon>Pleosporaceae</taxon>
        <taxon>Decorospora</taxon>
    </lineage>
</organism>
<gene>
    <name evidence="2" type="ORF">BDW02DRAFT_632579</name>
</gene>
<keyword evidence="3" id="KW-1185">Reference proteome</keyword>